<protein>
    <recommendedName>
        <fullName evidence="1">ZU5 domain-containing protein</fullName>
    </recommendedName>
</protein>
<dbReference type="Proteomes" id="UP000321899">
    <property type="component" value="Unassembled WGS sequence"/>
</dbReference>
<proteinExistence type="predicted"/>
<dbReference type="OrthoDB" id="770607at2"/>
<organism evidence="2 3">
    <name type="scientific">Desulfobotulus mexicanus</name>
    <dbReference type="NCBI Taxonomy" id="2586642"/>
    <lineage>
        <taxon>Bacteria</taxon>
        <taxon>Pseudomonadati</taxon>
        <taxon>Thermodesulfobacteriota</taxon>
        <taxon>Desulfobacteria</taxon>
        <taxon>Desulfobacterales</taxon>
        <taxon>Desulfobacteraceae</taxon>
        <taxon>Desulfobotulus</taxon>
    </lineage>
</organism>
<sequence>MKPERKAELHRIFPGESIMHTLKISALCFCLFLIWGCTEEKTESANPQPPVTTRPEASMTMDFRGGSLKVTDRASSIFDAGITLPVNALYSAETIEIRPTPLPAPLPAGKKAAGPAVAFSPGGLNFKAPAVLTLPYGEKTADGSRIHDYQVHARYFNPDKRKWESMPLKSRDIENKTISFESSHFSVYIASVETPDTDFPAYPQKLTQGEYFVHPPEFRLENGEHVLIEKGRINRPGIQAGTPFHLYVRFYEKALLALVDQQASVNTKAGHRAVFTEDGTGVILDTFPVFEKIRASGDARLWRWEAVFVAELTRLVNYKTVDEQNPYVQPFPENQRLYAQIEAINEREILISWNFDLPMEMESEIYKQNPRDQTLCIAFEATFLGFPEGE</sequence>
<name>A0A5Q4VDD9_9BACT</name>
<evidence type="ECO:0000313" key="2">
    <source>
        <dbReference type="EMBL" id="TYT74946.1"/>
    </source>
</evidence>
<dbReference type="InterPro" id="IPR000906">
    <property type="entry name" value="ZU5_dom"/>
</dbReference>
<comment type="caution">
    <text evidence="2">The sequence shown here is derived from an EMBL/GenBank/DDBJ whole genome shotgun (WGS) entry which is preliminary data.</text>
</comment>
<dbReference type="EMBL" id="VDMB01000007">
    <property type="protein sequence ID" value="TYT74946.1"/>
    <property type="molecule type" value="Genomic_DNA"/>
</dbReference>
<dbReference type="PROSITE" id="PS51145">
    <property type="entry name" value="ZU5"/>
    <property type="match status" value="1"/>
</dbReference>
<accession>A0A5Q4VDD9</accession>
<feature type="domain" description="ZU5" evidence="1">
    <location>
        <begin position="55"/>
        <end position="194"/>
    </location>
</feature>
<keyword evidence="3" id="KW-1185">Reference proteome</keyword>
<gene>
    <name evidence="2" type="ORF">FIM25_07430</name>
</gene>
<evidence type="ECO:0000313" key="3">
    <source>
        <dbReference type="Proteomes" id="UP000321899"/>
    </source>
</evidence>
<reference evidence="2 3" key="1">
    <citation type="submission" date="2019-06" db="EMBL/GenBank/DDBJ databases">
        <title>Desulfobotulus mexicanus sp. nov., a novel sulfate-reducing bacterium isolated from the sediment of an alkaline crater lake in Mexico.</title>
        <authorList>
            <person name="Hirschler-Rea A."/>
        </authorList>
    </citation>
    <scope>NUCLEOTIDE SEQUENCE [LARGE SCALE GENOMIC DNA]</scope>
    <source>
        <strain evidence="2 3">PAR22N</strain>
    </source>
</reference>
<dbReference type="AlphaFoldDB" id="A0A5Q4VDD9"/>
<dbReference type="Gene3D" id="2.60.220.30">
    <property type="match status" value="1"/>
</dbReference>
<evidence type="ECO:0000259" key="1">
    <source>
        <dbReference type="PROSITE" id="PS51145"/>
    </source>
</evidence>